<name>A0A136WCG1_9FIRM</name>
<dbReference type="PANTHER" id="PTHR33238">
    <property type="entry name" value="IRON (METAL) DEPENDENT REPRESSOR, DTXR FAMILY"/>
    <property type="match status" value="1"/>
</dbReference>
<keyword evidence="3" id="KW-0238">DNA-binding</keyword>
<reference evidence="6 7" key="1">
    <citation type="submission" date="2016-01" db="EMBL/GenBank/DDBJ databases">
        <title>Genome sequence of Clostridium neopropionicum X4, DSM-3847.</title>
        <authorList>
            <person name="Poehlein A."/>
            <person name="Beck M.H."/>
            <person name="Bengelsdorf F.R."/>
            <person name="Daniel R."/>
            <person name="Duerre P."/>
        </authorList>
    </citation>
    <scope>NUCLEOTIDE SEQUENCE [LARGE SCALE GENOMIC DNA]</scope>
    <source>
        <strain evidence="6 7">DSM-3847</strain>
    </source>
</reference>
<keyword evidence="7" id="KW-1185">Reference proteome</keyword>
<dbReference type="Pfam" id="PF02742">
    <property type="entry name" value="Fe_dep_repr_C"/>
    <property type="match status" value="1"/>
</dbReference>
<dbReference type="RefSeq" id="WP_066089350.1">
    <property type="nucleotide sequence ID" value="NZ_LRVM01000009.1"/>
</dbReference>
<proteinExistence type="inferred from homology"/>
<evidence type="ECO:0000313" key="7">
    <source>
        <dbReference type="Proteomes" id="UP000070539"/>
    </source>
</evidence>
<dbReference type="PANTHER" id="PTHR33238:SF7">
    <property type="entry name" value="IRON-DEPENDENT TRANSCRIPTIONAL REGULATOR"/>
    <property type="match status" value="1"/>
</dbReference>
<dbReference type="GO" id="GO:0003677">
    <property type="term" value="F:DNA binding"/>
    <property type="evidence" value="ECO:0007669"/>
    <property type="project" value="UniProtKB-KW"/>
</dbReference>
<evidence type="ECO:0000256" key="1">
    <source>
        <dbReference type="ARBA" id="ARBA00007871"/>
    </source>
</evidence>
<dbReference type="GO" id="GO:0046983">
    <property type="term" value="F:protein dimerization activity"/>
    <property type="evidence" value="ECO:0007669"/>
    <property type="project" value="InterPro"/>
</dbReference>
<dbReference type="Gene3D" id="1.10.60.10">
    <property type="entry name" value="Iron dependent repressor, metal binding and dimerisation domain"/>
    <property type="match status" value="1"/>
</dbReference>
<evidence type="ECO:0000256" key="4">
    <source>
        <dbReference type="ARBA" id="ARBA00023163"/>
    </source>
</evidence>
<dbReference type="SMART" id="SM00529">
    <property type="entry name" value="HTH_DTXR"/>
    <property type="match status" value="1"/>
</dbReference>
<dbReference type="OrthoDB" id="9794394at2"/>
<dbReference type="GO" id="GO:0003700">
    <property type="term" value="F:DNA-binding transcription factor activity"/>
    <property type="evidence" value="ECO:0007669"/>
    <property type="project" value="InterPro"/>
</dbReference>
<dbReference type="InterPro" id="IPR036421">
    <property type="entry name" value="Fe_dep_repressor_sf"/>
</dbReference>
<gene>
    <name evidence="6" type="primary">mntR_4</name>
    <name evidence="6" type="ORF">CLNEO_23660</name>
</gene>
<dbReference type="Proteomes" id="UP000070539">
    <property type="component" value="Unassembled WGS sequence"/>
</dbReference>
<dbReference type="STRING" id="36847.CLNEO_23660"/>
<accession>A0A136WCG1</accession>
<comment type="similarity">
    <text evidence="1">Belongs to the DtxR/MntR family.</text>
</comment>
<keyword evidence="2" id="KW-0805">Transcription regulation</keyword>
<protein>
    <submittedName>
        <fullName evidence="6">Transcriptional regulator MntR</fullName>
    </submittedName>
</protein>
<dbReference type="SUPFAM" id="SSF47979">
    <property type="entry name" value="Iron-dependent repressor protein, dimerization domain"/>
    <property type="match status" value="1"/>
</dbReference>
<feature type="domain" description="HTH dtxR-type" evidence="5">
    <location>
        <begin position="1"/>
        <end position="65"/>
    </location>
</feature>
<dbReference type="InterPro" id="IPR036388">
    <property type="entry name" value="WH-like_DNA-bd_sf"/>
</dbReference>
<dbReference type="InterPro" id="IPR022689">
    <property type="entry name" value="Iron_dep_repressor"/>
</dbReference>
<keyword evidence="4" id="KW-0804">Transcription</keyword>
<dbReference type="InterPro" id="IPR036390">
    <property type="entry name" value="WH_DNA-bd_sf"/>
</dbReference>
<dbReference type="Pfam" id="PF01325">
    <property type="entry name" value="Fe_dep_repress"/>
    <property type="match status" value="1"/>
</dbReference>
<sequence length="174" mass="19600">MITVTHAMENYLKVIYELIQRNGMARVTDIADRMHVAKATVSQTTDKLVALGCVKKEKSKGVWLTELGKEKAESVQETFHILDCFLTEILGVPKDISRKDACLMEHILNQQTIAKINNYMMRKIALNILIYKVLGKSKGRMGSSKSGVAILSGRFWTIRFTAGRLRLEGGQEKK</sequence>
<evidence type="ECO:0000256" key="3">
    <source>
        <dbReference type="ARBA" id="ARBA00023125"/>
    </source>
</evidence>
<organism evidence="6 7">
    <name type="scientific">Anaerotignum neopropionicum</name>
    <dbReference type="NCBI Taxonomy" id="36847"/>
    <lineage>
        <taxon>Bacteria</taxon>
        <taxon>Bacillati</taxon>
        <taxon>Bacillota</taxon>
        <taxon>Clostridia</taxon>
        <taxon>Lachnospirales</taxon>
        <taxon>Anaerotignaceae</taxon>
        <taxon>Anaerotignum</taxon>
    </lineage>
</organism>
<dbReference type="InterPro" id="IPR001367">
    <property type="entry name" value="Fe_dep_repressor"/>
</dbReference>
<dbReference type="AlphaFoldDB" id="A0A136WCG1"/>
<dbReference type="PROSITE" id="PS50944">
    <property type="entry name" value="HTH_DTXR"/>
    <property type="match status" value="1"/>
</dbReference>
<dbReference type="GO" id="GO:0046914">
    <property type="term" value="F:transition metal ion binding"/>
    <property type="evidence" value="ECO:0007669"/>
    <property type="project" value="InterPro"/>
</dbReference>
<dbReference type="InterPro" id="IPR022687">
    <property type="entry name" value="HTH_DTXR"/>
</dbReference>
<evidence type="ECO:0000313" key="6">
    <source>
        <dbReference type="EMBL" id="KXL52201.1"/>
    </source>
</evidence>
<evidence type="ECO:0000259" key="5">
    <source>
        <dbReference type="PROSITE" id="PS50944"/>
    </source>
</evidence>
<dbReference type="InterPro" id="IPR050536">
    <property type="entry name" value="DtxR_MntR_Metal-Reg"/>
</dbReference>
<dbReference type="SUPFAM" id="SSF46785">
    <property type="entry name" value="Winged helix' DNA-binding domain"/>
    <property type="match status" value="1"/>
</dbReference>
<evidence type="ECO:0000256" key="2">
    <source>
        <dbReference type="ARBA" id="ARBA00023015"/>
    </source>
</evidence>
<dbReference type="Gene3D" id="1.10.10.10">
    <property type="entry name" value="Winged helix-like DNA-binding domain superfamily/Winged helix DNA-binding domain"/>
    <property type="match status" value="1"/>
</dbReference>
<dbReference type="EMBL" id="LRVM01000009">
    <property type="protein sequence ID" value="KXL52201.1"/>
    <property type="molecule type" value="Genomic_DNA"/>
</dbReference>
<comment type="caution">
    <text evidence="6">The sequence shown here is derived from an EMBL/GenBank/DDBJ whole genome shotgun (WGS) entry which is preliminary data.</text>
</comment>